<name>A0A1E7ZE83_9ALTE</name>
<dbReference type="OrthoDB" id="6592091at2"/>
<evidence type="ECO:0000313" key="1">
    <source>
        <dbReference type="EMBL" id="OFC71800.1"/>
    </source>
</evidence>
<proteinExistence type="predicted"/>
<accession>A0A1E7ZE83</accession>
<keyword evidence="2" id="KW-1185">Reference proteome</keyword>
<gene>
    <name evidence="1" type="ORF">BFC18_06500</name>
</gene>
<sequence length="169" mass="18225">MAPLLAALISAGPSLIRMFGESKGGTTERVAQTVADVVQAIGPNPTASQVKQLESVVNQQPSEDISKLSVELGRIAAEREKNTLNYDVAMHTQQQETIRASKDVKGVRPEIANRHSWFTAVYVIGMELAHATGLTSFGASMEIAMMLAAPTLAWFGFRTFDKFSKQGAS</sequence>
<evidence type="ECO:0000313" key="2">
    <source>
        <dbReference type="Proteomes" id="UP000175691"/>
    </source>
</evidence>
<dbReference type="Proteomes" id="UP000175691">
    <property type="component" value="Unassembled WGS sequence"/>
</dbReference>
<dbReference type="STRING" id="1656094.BFC18_06500"/>
<dbReference type="RefSeq" id="WP_070124140.1">
    <property type="nucleotide sequence ID" value="NZ_MDHN01000010.1"/>
</dbReference>
<protein>
    <submittedName>
        <fullName evidence="1">Uncharacterized protein</fullName>
    </submittedName>
</protein>
<dbReference type="EMBL" id="MDHN01000010">
    <property type="protein sequence ID" value="OFC71800.1"/>
    <property type="molecule type" value="Genomic_DNA"/>
</dbReference>
<comment type="caution">
    <text evidence="1">The sequence shown here is derived from an EMBL/GenBank/DDBJ whole genome shotgun (WGS) entry which is preliminary data.</text>
</comment>
<reference evidence="1 2" key="1">
    <citation type="submission" date="2016-08" db="EMBL/GenBank/DDBJ databases">
        <authorList>
            <person name="Seilhamer J.J."/>
        </authorList>
    </citation>
    <scope>NUCLEOTIDE SEQUENCE [LARGE SCALE GENOMIC DNA]</scope>
    <source>
        <strain evidence="1 2">KCTC 42603</strain>
    </source>
</reference>
<organism evidence="1 2">
    <name type="scientific">Alteromonas confluentis</name>
    <dbReference type="NCBI Taxonomy" id="1656094"/>
    <lineage>
        <taxon>Bacteria</taxon>
        <taxon>Pseudomonadati</taxon>
        <taxon>Pseudomonadota</taxon>
        <taxon>Gammaproteobacteria</taxon>
        <taxon>Alteromonadales</taxon>
        <taxon>Alteromonadaceae</taxon>
        <taxon>Alteromonas/Salinimonas group</taxon>
        <taxon>Alteromonas</taxon>
    </lineage>
</organism>
<dbReference type="AlphaFoldDB" id="A0A1E7ZE83"/>